<reference evidence="2" key="1">
    <citation type="journal article" date="2014" name="Int. J. Syst. Evol. Microbiol.">
        <title>Complete genome sequence of Corynebacterium casei LMG S-19264T (=DSM 44701T), isolated from a smear-ripened cheese.</title>
        <authorList>
            <consortium name="US DOE Joint Genome Institute (JGI-PGF)"/>
            <person name="Walter F."/>
            <person name="Albersmeier A."/>
            <person name="Kalinowski J."/>
            <person name="Ruckert C."/>
        </authorList>
    </citation>
    <scope>NUCLEOTIDE SEQUENCE</scope>
    <source>
        <strain evidence="2">CGMCC 1.15794</strain>
    </source>
</reference>
<gene>
    <name evidence="2" type="ORF">GCM10010921_30240</name>
</gene>
<protein>
    <submittedName>
        <fullName evidence="2">Uncharacterized protein</fullName>
    </submittedName>
</protein>
<evidence type="ECO:0000256" key="1">
    <source>
        <dbReference type="SAM" id="MobiDB-lite"/>
    </source>
</evidence>
<sequence length="132" mass="13144">MRDTADEAAAGVPVAFEAPASAEAPVVPATVTSVATGAPPVSGTIAAAARSGTSRPVCCTNTPAPTTSTAITANKPKRPERCPEAGLKGSGVELGFDSLRSLNPFRLRSAPLNEQGAGSAGAPLEESEDTGR</sequence>
<organism evidence="2 3">
    <name type="scientific">Microbacterium album</name>
    <dbReference type="NCBI Taxonomy" id="2053191"/>
    <lineage>
        <taxon>Bacteria</taxon>
        <taxon>Bacillati</taxon>
        <taxon>Actinomycetota</taxon>
        <taxon>Actinomycetes</taxon>
        <taxon>Micrococcales</taxon>
        <taxon>Microbacteriaceae</taxon>
        <taxon>Microbacterium</taxon>
    </lineage>
</organism>
<dbReference type="EMBL" id="BMJY01000024">
    <property type="protein sequence ID" value="GGH51046.1"/>
    <property type="molecule type" value="Genomic_DNA"/>
</dbReference>
<keyword evidence="3" id="KW-1185">Reference proteome</keyword>
<comment type="caution">
    <text evidence="2">The sequence shown here is derived from an EMBL/GenBank/DDBJ whole genome shotgun (WGS) entry which is preliminary data.</text>
</comment>
<name>A0A917MNG5_9MICO</name>
<reference evidence="2" key="2">
    <citation type="submission" date="2020-09" db="EMBL/GenBank/DDBJ databases">
        <authorList>
            <person name="Sun Q."/>
            <person name="Zhou Y."/>
        </authorList>
    </citation>
    <scope>NUCLEOTIDE SEQUENCE</scope>
    <source>
        <strain evidence="2">CGMCC 1.15794</strain>
    </source>
</reference>
<feature type="region of interest" description="Disordered" evidence="1">
    <location>
        <begin position="51"/>
        <end position="90"/>
    </location>
</feature>
<dbReference type="AlphaFoldDB" id="A0A917MNG5"/>
<evidence type="ECO:0000313" key="2">
    <source>
        <dbReference type="EMBL" id="GGH51046.1"/>
    </source>
</evidence>
<dbReference type="Proteomes" id="UP000657592">
    <property type="component" value="Unassembled WGS sequence"/>
</dbReference>
<feature type="region of interest" description="Disordered" evidence="1">
    <location>
        <begin position="107"/>
        <end position="132"/>
    </location>
</feature>
<proteinExistence type="predicted"/>
<accession>A0A917MNG5</accession>
<evidence type="ECO:0000313" key="3">
    <source>
        <dbReference type="Proteomes" id="UP000657592"/>
    </source>
</evidence>
<feature type="compositionally biased region" description="Low complexity" evidence="1">
    <location>
        <begin position="60"/>
        <end position="74"/>
    </location>
</feature>